<evidence type="ECO:0000256" key="1">
    <source>
        <dbReference type="SAM" id="MobiDB-lite"/>
    </source>
</evidence>
<feature type="region of interest" description="Disordered" evidence="1">
    <location>
        <begin position="220"/>
        <end position="256"/>
    </location>
</feature>
<evidence type="ECO:0000313" key="2">
    <source>
        <dbReference type="EMBL" id="CAK9881500.1"/>
    </source>
</evidence>
<protein>
    <submittedName>
        <fullName evidence="2">Uncharacterized protein</fullName>
    </submittedName>
</protein>
<accession>A0ABP1BYF5</accession>
<name>A0ABP1BYF5_9BRYO</name>
<proteinExistence type="predicted"/>
<dbReference type="Proteomes" id="UP001497522">
    <property type="component" value="Chromosome 8"/>
</dbReference>
<sequence>MRREGRLSGKPSNKSRKIAGRGVTGEVRCCCSSSSSSSSHKKKKHTLIPVSKSQSKVKGRLKRSAYDVTFNHLLEDWRVCSSSRLPFIAPHSRTARKPSPASQSLWDSDTDQSSGEVCDPCENDEDAGKLQQEQQEEGKEEVSAMAIMIDTALQNMRNRKRKPQSAACLLTENHEEARREEGVDASGYNQAEIPHCYKAACNNNELRFGSFFKDEMIVASSQQHKNRARSEDSWSEIELSEPDIMSQESWEEDEES</sequence>
<feature type="region of interest" description="Disordered" evidence="1">
    <location>
        <begin position="92"/>
        <end position="141"/>
    </location>
</feature>
<gene>
    <name evidence="2" type="ORF">CSSPJE1EN2_LOCUS22856</name>
</gene>
<feature type="compositionally biased region" description="Polar residues" evidence="1">
    <location>
        <begin position="100"/>
        <end position="115"/>
    </location>
</feature>
<reference evidence="2" key="1">
    <citation type="submission" date="2024-03" db="EMBL/GenBank/DDBJ databases">
        <authorList>
            <consortium name="ELIXIR-Norway"/>
            <consortium name="Elixir Norway"/>
        </authorList>
    </citation>
    <scope>NUCLEOTIDE SEQUENCE</scope>
</reference>
<organism evidence="2 3">
    <name type="scientific">Sphagnum jensenii</name>
    <dbReference type="NCBI Taxonomy" id="128206"/>
    <lineage>
        <taxon>Eukaryota</taxon>
        <taxon>Viridiplantae</taxon>
        <taxon>Streptophyta</taxon>
        <taxon>Embryophyta</taxon>
        <taxon>Bryophyta</taxon>
        <taxon>Sphagnophytina</taxon>
        <taxon>Sphagnopsida</taxon>
        <taxon>Sphagnales</taxon>
        <taxon>Sphagnaceae</taxon>
        <taxon>Sphagnum</taxon>
    </lineage>
</organism>
<evidence type="ECO:0000313" key="3">
    <source>
        <dbReference type="Proteomes" id="UP001497522"/>
    </source>
</evidence>
<keyword evidence="3" id="KW-1185">Reference proteome</keyword>
<dbReference type="EMBL" id="OZ023709">
    <property type="protein sequence ID" value="CAK9881500.1"/>
    <property type="molecule type" value="Genomic_DNA"/>
</dbReference>
<feature type="region of interest" description="Disordered" evidence="1">
    <location>
        <begin position="1"/>
        <end position="59"/>
    </location>
</feature>